<dbReference type="AlphaFoldDB" id="K9ZQD1"/>
<sequence>MTTAYMPRQKRPTTARSIRLIDEIAAAVDSYADDQLMSSNAAVNKLLKDRLSELGYISEDKNKAV</sequence>
<dbReference type="Proteomes" id="UP000010474">
    <property type="component" value="Plasmid pANACY.06"/>
</dbReference>
<dbReference type="PATRIC" id="fig|272123.3.peg.6704"/>
<protein>
    <submittedName>
        <fullName evidence="1">Uncharacterized protein</fullName>
    </submittedName>
</protein>
<reference evidence="2" key="1">
    <citation type="journal article" date="2013" name="Proc. Natl. Acad. Sci. U.S.A.">
        <title>Improving the coverage of the cyanobacterial phylum using diversity-driven genome sequencing.</title>
        <authorList>
            <person name="Shih P.M."/>
            <person name="Wu D."/>
            <person name="Latifi A."/>
            <person name="Axen S.D."/>
            <person name="Fewer D.P."/>
            <person name="Talla E."/>
            <person name="Calteau A."/>
            <person name="Cai F."/>
            <person name="Tandeau de Marsac N."/>
            <person name="Rippka R."/>
            <person name="Herdman M."/>
            <person name="Sivonen K."/>
            <person name="Coursin T."/>
            <person name="Laurent T."/>
            <person name="Goodwin L."/>
            <person name="Nolan M."/>
            <person name="Davenport K.W."/>
            <person name="Han C.S."/>
            <person name="Rubin E.M."/>
            <person name="Eisen J.A."/>
            <person name="Woyke T."/>
            <person name="Gugger M."/>
            <person name="Kerfeld C.A."/>
        </authorList>
    </citation>
    <scope>NUCLEOTIDE SEQUENCE [LARGE SCALE GENOMIC DNA]</scope>
    <source>
        <strain evidence="2">ATCC 27899 / PCC 7122</strain>
    </source>
</reference>
<evidence type="ECO:0000313" key="1">
    <source>
        <dbReference type="EMBL" id="AFZ61433.1"/>
    </source>
</evidence>
<evidence type="ECO:0000313" key="2">
    <source>
        <dbReference type="Proteomes" id="UP000010474"/>
    </source>
</evidence>
<dbReference type="RefSeq" id="WP_015217873.1">
    <property type="nucleotide sequence ID" value="NC_019775.1"/>
</dbReference>
<dbReference type="EMBL" id="CP003665">
    <property type="protein sequence ID" value="AFZ61433.1"/>
    <property type="molecule type" value="Genomic_DNA"/>
</dbReference>
<keyword evidence="1" id="KW-0614">Plasmid</keyword>
<geneLocation type="plasmid" evidence="1 2">
    <name>pANACY.06</name>
</geneLocation>
<keyword evidence="2" id="KW-1185">Reference proteome</keyword>
<proteinExistence type="predicted"/>
<organism evidence="1 2">
    <name type="scientific">Anabaena cylindrica (strain ATCC 27899 / PCC 7122)</name>
    <dbReference type="NCBI Taxonomy" id="272123"/>
    <lineage>
        <taxon>Bacteria</taxon>
        <taxon>Bacillati</taxon>
        <taxon>Cyanobacteriota</taxon>
        <taxon>Cyanophyceae</taxon>
        <taxon>Nostocales</taxon>
        <taxon>Nostocaceae</taxon>
        <taxon>Anabaena</taxon>
    </lineage>
</organism>
<gene>
    <name evidence="1" type="ordered locus">Anacy_6164</name>
</gene>
<accession>K9ZQD1</accession>
<name>K9ZQD1_ANACC</name>
<dbReference type="KEGG" id="acy:Anacy_6164"/>
<dbReference type="HOGENOM" id="CLU_2840063_0_0_3"/>